<dbReference type="PANTHER" id="PTHR43671">
    <property type="entry name" value="SERINE/THREONINE-PROTEIN KINASE NEK"/>
    <property type="match status" value="1"/>
</dbReference>
<dbReference type="STRING" id="5217.A0A4Q1BRE2"/>
<evidence type="ECO:0000256" key="4">
    <source>
        <dbReference type="ARBA" id="ARBA00022679"/>
    </source>
</evidence>
<dbReference type="SUPFAM" id="SSF56112">
    <property type="entry name" value="Protein kinase-like (PK-like)"/>
    <property type="match status" value="1"/>
</dbReference>
<dbReference type="GO" id="GO:0007059">
    <property type="term" value="P:chromosome segregation"/>
    <property type="evidence" value="ECO:0007669"/>
    <property type="project" value="TreeGrafter"/>
</dbReference>
<feature type="compositionally biased region" description="Low complexity" evidence="9">
    <location>
        <begin position="512"/>
        <end position="524"/>
    </location>
</feature>
<feature type="compositionally biased region" description="Low complexity" evidence="9">
    <location>
        <begin position="680"/>
        <end position="690"/>
    </location>
</feature>
<keyword evidence="5 8" id="KW-0547">Nucleotide-binding</keyword>
<dbReference type="Gene3D" id="3.30.200.20">
    <property type="entry name" value="Phosphorylase Kinase, domain 1"/>
    <property type="match status" value="1"/>
</dbReference>
<keyword evidence="12" id="KW-1185">Reference proteome</keyword>
<evidence type="ECO:0000256" key="1">
    <source>
        <dbReference type="ARBA" id="ARBA00010886"/>
    </source>
</evidence>
<dbReference type="Pfam" id="PF00069">
    <property type="entry name" value="Pkinase"/>
    <property type="match status" value="2"/>
</dbReference>
<dbReference type="Proteomes" id="UP000289152">
    <property type="component" value="Unassembled WGS sequence"/>
</dbReference>
<dbReference type="GO" id="GO:0044732">
    <property type="term" value="C:mitotic spindle pole body"/>
    <property type="evidence" value="ECO:0007669"/>
    <property type="project" value="TreeGrafter"/>
</dbReference>
<evidence type="ECO:0000256" key="9">
    <source>
        <dbReference type="SAM" id="MobiDB-lite"/>
    </source>
</evidence>
<evidence type="ECO:0000256" key="6">
    <source>
        <dbReference type="ARBA" id="ARBA00022777"/>
    </source>
</evidence>
<feature type="region of interest" description="Disordered" evidence="9">
    <location>
        <begin position="511"/>
        <end position="544"/>
    </location>
</feature>
<dbReference type="Gene3D" id="1.10.510.10">
    <property type="entry name" value="Transferase(Phosphotransferase) domain 1"/>
    <property type="match status" value="1"/>
</dbReference>
<feature type="region of interest" description="Disordered" evidence="9">
    <location>
        <begin position="1"/>
        <end position="20"/>
    </location>
</feature>
<dbReference type="InterPro" id="IPR017441">
    <property type="entry name" value="Protein_kinase_ATP_BS"/>
</dbReference>
<evidence type="ECO:0000259" key="10">
    <source>
        <dbReference type="PROSITE" id="PS50011"/>
    </source>
</evidence>
<dbReference type="PROSITE" id="PS00108">
    <property type="entry name" value="PROTEIN_KINASE_ST"/>
    <property type="match status" value="1"/>
</dbReference>
<dbReference type="AlphaFoldDB" id="A0A4Q1BRE2"/>
<evidence type="ECO:0000256" key="8">
    <source>
        <dbReference type="PROSITE-ProRule" id="PRU10141"/>
    </source>
</evidence>
<dbReference type="InterPro" id="IPR050660">
    <property type="entry name" value="NEK_Ser/Thr_kinase"/>
</dbReference>
<keyword evidence="4" id="KW-0808">Transferase</keyword>
<evidence type="ECO:0000256" key="2">
    <source>
        <dbReference type="ARBA" id="ARBA00012513"/>
    </source>
</evidence>
<dbReference type="InParanoid" id="A0A4Q1BRE2"/>
<protein>
    <recommendedName>
        <fullName evidence="2">non-specific serine/threonine protein kinase</fullName>
        <ecNumber evidence="2">2.7.11.1</ecNumber>
    </recommendedName>
</protein>
<keyword evidence="3" id="KW-0723">Serine/threonine-protein kinase</keyword>
<dbReference type="FunFam" id="3.30.200.20:FF:000097">
    <property type="entry name" value="Probable serine/threonine-protein kinase nek1"/>
    <property type="match status" value="1"/>
</dbReference>
<dbReference type="EC" id="2.7.11.1" evidence="2"/>
<feature type="region of interest" description="Disordered" evidence="9">
    <location>
        <begin position="448"/>
        <end position="487"/>
    </location>
</feature>
<accession>A0A4Q1BRE2</accession>
<feature type="region of interest" description="Disordered" evidence="9">
    <location>
        <begin position="680"/>
        <end position="715"/>
    </location>
</feature>
<dbReference type="GO" id="GO:0005634">
    <property type="term" value="C:nucleus"/>
    <property type="evidence" value="ECO:0007669"/>
    <property type="project" value="TreeGrafter"/>
</dbReference>
<organism evidence="11 12">
    <name type="scientific">Tremella mesenterica</name>
    <name type="common">Jelly fungus</name>
    <dbReference type="NCBI Taxonomy" id="5217"/>
    <lineage>
        <taxon>Eukaryota</taxon>
        <taxon>Fungi</taxon>
        <taxon>Dikarya</taxon>
        <taxon>Basidiomycota</taxon>
        <taxon>Agaricomycotina</taxon>
        <taxon>Tremellomycetes</taxon>
        <taxon>Tremellales</taxon>
        <taxon>Tremellaceae</taxon>
        <taxon>Tremella</taxon>
    </lineage>
</organism>
<dbReference type="GO" id="GO:0005737">
    <property type="term" value="C:cytoplasm"/>
    <property type="evidence" value="ECO:0007669"/>
    <property type="project" value="TreeGrafter"/>
</dbReference>
<feature type="region of interest" description="Disordered" evidence="9">
    <location>
        <begin position="157"/>
        <end position="176"/>
    </location>
</feature>
<dbReference type="PANTHER" id="PTHR43671:SF13">
    <property type="entry name" value="SERINE_THREONINE-PROTEIN KINASE NEK2"/>
    <property type="match status" value="1"/>
</dbReference>
<name>A0A4Q1BRE2_TREME</name>
<evidence type="ECO:0000313" key="12">
    <source>
        <dbReference type="Proteomes" id="UP000289152"/>
    </source>
</evidence>
<dbReference type="InterPro" id="IPR008271">
    <property type="entry name" value="Ser/Thr_kinase_AS"/>
</dbReference>
<gene>
    <name evidence="11" type="ORF">M231_02151</name>
</gene>
<dbReference type="InterPro" id="IPR011009">
    <property type="entry name" value="Kinase-like_dom_sf"/>
</dbReference>
<dbReference type="GO" id="GO:0004674">
    <property type="term" value="F:protein serine/threonine kinase activity"/>
    <property type="evidence" value="ECO:0007669"/>
    <property type="project" value="UniProtKB-KW"/>
</dbReference>
<dbReference type="VEuPathDB" id="FungiDB:TREMEDRAFT_25026"/>
<dbReference type="PROSITE" id="PS00107">
    <property type="entry name" value="PROTEIN_KINASE_ATP"/>
    <property type="match status" value="1"/>
</dbReference>
<evidence type="ECO:0000256" key="3">
    <source>
        <dbReference type="ARBA" id="ARBA00022527"/>
    </source>
</evidence>
<keyword evidence="7 8" id="KW-0067">ATP-binding</keyword>
<feature type="domain" description="Protein kinase" evidence="10">
    <location>
        <begin position="32"/>
        <end position="320"/>
    </location>
</feature>
<keyword evidence="6 11" id="KW-0418">Kinase</keyword>
<evidence type="ECO:0000256" key="7">
    <source>
        <dbReference type="ARBA" id="ARBA00022840"/>
    </source>
</evidence>
<evidence type="ECO:0000256" key="5">
    <source>
        <dbReference type="ARBA" id="ARBA00022741"/>
    </source>
</evidence>
<dbReference type="SMART" id="SM00220">
    <property type="entry name" value="S_TKc"/>
    <property type="match status" value="1"/>
</dbReference>
<dbReference type="InterPro" id="IPR000719">
    <property type="entry name" value="Prot_kinase_dom"/>
</dbReference>
<feature type="binding site" evidence="8">
    <location>
        <position position="61"/>
    </location>
    <ligand>
        <name>ATP</name>
        <dbReference type="ChEBI" id="CHEBI:30616"/>
    </ligand>
</feature>
<comment type="caution">
    <text evidence="11">The sequence shown here is derived from an EMBL/GenBank/DDBJ whole genome shotgun (WGS) entry which is preliminary data.</text>
</comment>
<proteinExistence type="inferred from homology"/>
<dbReference type="OrthoDB" id="10250725at2759"/>
<dbReference type="PROSITE" id="PS50011">
    <property type="entry name" value="PROTEIN_KINASE_DOM"/>
    <property type="match status" value="1"/>
</dbReference>
<comment type="similarity">
    <text evidence="1">Belongs to the protein kinase superfamily. NEK Ser/Thr protein kinase family. NIMA subfamily.</text>
</comment>
<evidence type="ECO:0000313" key="11">
    <source>
        <dbReference type="EMBL" id="RXK40499.1"/>
    </source>
</evidence>
<reference evidence="11 12" key="1">
    <citation type="submission" date="2016-06" db="EMBL/GenBank/DDBJ databases">
        <title>Evolution of pathogenesis and genome organization in the Tremellales.</title>
        <authorList>
            <person name="Cuomo C."/>
            <person name="Litvintseva A."/>
            <person name="Heitman J."/>
            <person name="Chen Y."/>
            <person name="Sun S."/>
            <person name="Springer D."/>
            <person name="Dromer F."/>
            <person name="Young S."/>
            <person name="Zeng Q."/>
            <person name="Chapman S."/>
            <person name="Gujja S."/>
            <person name="Saif S."/>
            <person name="Birren B."/>
        </authorList>
    </citation>
    <scope>NUCLEOTIDE SEQUENCE [LARGE SCALE GENOMIC DNA]</scope>
    <source>
        <strain evidence="11 12">ATCC 28783</strain>
    </source>
</reference>
<dbReference type="CDD" id="cd08217">
    <property type="entry name" value="STKc_Nek2"/>
    <property type="match status" value="1"/>
</dbReference>
<dbReference type="GO" id="GO:0005524">
    <property type="term" value="F:ATP binding"/>
    <property type="evidence" value="ECO:0007669"/>
    <property type="project" value="UniProtKB-UniRule"/>
</dbReference>
<dbReference type="EMBL" id="SDIL01000017">
    <property type="protein sequence ID" value="RXK40499.1"/>
    <property type="molecule type" value="Genomic_DNA"/>
</dbReference>
<feature type="compositionally biased region" description="Polar residues" evidence="9">
    <location>
        <begin position="473"/>
        <end position="487"/>
    </location>
</feature>
<sequence length="730" mass="81212">MALPRRSAASSGSSGPSAPTSGYADVVELDRYKLVCNIGKGSFGVISKVQRVEDGKEFAMKQLDYSKMTDKDRKQILAEVAILESLKHRNIVQLIQKIKDPKNERIYIVMEYCTSGDLGSLIRKAQRTGQPIHEDKIWNIFLQITLALHHCHWPAERPAQGQRAGRPSGGSDKSDVPRYQVLHRDLKPENVFLSDDFVKLGDFGLSKDMGNSAFTSTYVGTPLYMPPEILAENRYDTKSDIWSLGCLVYEMCALTSPFSTAQTQAELIQMVKSGKLPALPGHISPALTRVIKAMLTLNPVRRPSTKDLLEMDEMKLHRKLFTVQNQTSILATRKGEIKEYEERLMARSQALEEREKSLAAREANLSAREAALALKDEEIRETQKKINQAVETLRGQWDKLREEKEKNQESIGMGLPVLIENQPPPIRRASTAPSRPLLEERATMPLPPISRLSRAPASYDETPSKIPLASPTAIEQNFKPQSTPLRRNATKSLGNLRAAAQSMQSIQNQILPNQPHQPNQSNQSNPPPPPPAAHSMNNPSWSENTPARRIFRHNVRTSIGSPHELYSEDVSMAIATPLPSTISNFIPRTRKSSMVPTTSQESALSDYSEDNNKPLVERTLIPGPMFSYKDIATPIKWTLEDPDLPSPFLRRPSSAPLEEQPRQPLGAISVQTIIPPQNQIQNQSQNQTQGQGQGKGKGGLPTIRSKSGGLNLHQHVLKVNAATAEAKRMR</sequence>